<name>F6X1N2_CIOIN</name>
<dbReference type="InParanoid" id="F6X1N2"/>
<reference evidence="2" key="2">
    <citation type="journal article" date="2008" name="Genome Biol.">
        <title>Improved genome assembly and evidence-based global gene model set for the chordate Ciona intestinalis: new insight into intron and operon populations.</title>
        <authorList>
            <person name="Satou Y."/>
            <person name="Mineta K."/>
            <person name="Ogasawara M."/>
            <person name="Sasakura Y."/>
            <person name="Shoguchi E."/>
            <person name="Ueno K."/>
            <person name="Yamada L."/>
            <person name="Matsumoto J."/>
            <person name="Wasserscheid J."/>
            <person name="Dewar K."/>
            <person name="Wiley G.B."/>
            <person name="Macmil S.L."/>
            <person name="Roe B.A."/>
            <person name="Zeller R.W."/>
            <person name="Hastings K.E."/>
            <person name="Lemaire P."/>
            <person name="Lindquist E."/>
            <person name="Endo T."/>
            <person name="Hotta K."/>
            <person name="Inaba K."/>
        </authorList>
    </citation>
    <scope>NUCLEOTIDE SEQUENCE [LARGE SCALE GENOMIC DNA]</scope>
    <source>
        <strain evidence="2">wild type</strain>
    </source>
</reference>
<protein>
    <submittedName>
        <fullName evidence="2">Uncharacterized protein</fullName>
    </submittedName>
</protein>
<feature type="region of interest" description="Disordered" evidence="1">
    <location>
        <begin position="34"/>
        <end position="202"/>
    </location>
</feature>
<evidence type="ECO:0000256" key="1">
    <source>
        <dbReference type="SAM" id="MobiDB-lite"/>
    </source>
</evidence>
<reference evidence="2" key="3">
    <citation type="submission" date="2025-08" db="UniProtKB">
        <authorList>
            <consortium name="Ensembl"/>
        </authorList>
    </citation>
    <scope>IDENTIFICATION</scope>
</reference>
<dbReference type="AlphaFoldDB" id="F6X1N2"/>
<evidence type="ECO:0000313" key="2">
    <source>
        <dbReference type="Ensembl" id="ENSCINP00000029163.2"/>
    </source>
</evidence>
<evidence type="ECO:0000313" key="3">
    <source>
        <dbReference type="Proteomes" id="UP000008144"/>
    </source>
</evidence>
<feature type="compositionally biased region" description="Basic and acidic residues" evidence="1">
    <location>
        <begin position="144"/>
        <end position="156"/>
    </location>
</feature>
<accession>F6X1N2</accession>
<feature type="compositionally biased region" description="Low complexity" evidence="1">
    <location>
        <begin position="81"/>
        <end position="91"/>
    </location>
</feature>
<reference evidence="3" key="1">
    <citation type="journal article" date="2002" name="Science">
        <title>The draft genome of Ciona intestinalis: insights into chordate and vertebrate origins.</title>
        <authorList>
            <person name="Dehal P."/>
            <person name="Satou Y."/>
            <person name="Campbell R.K."/>
            <person name="Chapman J."/>
            <person name="Degnan B."/>
            <person name="De Tomaso A."/>
            <person name="Davidson B."/>
            <person name="Di Gregorio A."/>
            <person name="Gelpke M."/>
            <person name="Goodstein D.M."/>
            <person name="Harafuji N."/>
            <person name="Hastings K.E."/>
            <person name="Ho I."/>
            <person name="Hotta K."/>
            <person name="Huang W."/>
            <person name="Kawashima T."/>
            <person name="Lemaire P."/>
            <person name="Martinez D."/>
            <person name="Meinertzhagen I.A."/>
            <person name="Necula S."/>
            <person name="Nonaka M."/>
            <person name="Putnam N."/>
            <person name="Rash S."/>
            <person name="Saiga H."/>
            <person name="Satake M."/>
            <person name="Terry A."/>
            <person name="Yamada L."/>
            <person name="Wang H.G."/>
            <person name="Awazu S."/>
            <person name="Azumi K."/>
            <person name="Boore J."/>
            <person name="Branno M."/>
            <person name="Chin-Bow S."/>
            <person name="DeSantis R."/>
            <person name="Doyle S."/>
            <person name="Francino P."/>
            <person name="Keys D.N."/>
            <person name="Haga S."/>
            <person name="Hayashi H."/>
            <person name="Hino K."/>
            <person name="Imai K.S."/>
            <person name="Inaba K."/>
            <person name="Kano S."/>
            <person name="Kobayashi K."/>
            <person name="Kobayashi M."/>
            <person name="Lee B.I."/>
            <person name="Makabe K.W."/>
            <person name="Manohar C."/>
            <person name="Matassi G."/>
            <person name="Medina M."/>
            <person name="Mochizuki Y."/>
            <person name="Mount S."/>
            <person name="Morishita T."/>
            <person name="Miura S."/>
            <person name="Nakayama A."/>
            <person name="Nishizaka S."/>
            <person name="Nomoto H."/>
            <person name="Ohta F."/>
            <person name="Oishi K."/>
            <person name="Rigoutsos I."/>
            <person name="Sano M."/>
            <person name="Sasaki A."/>
            <person name="Sasakura Y."/>
            <person name="Shoguchi E."/>
            <person name="Shin-i T."/>
            <person name="Spagnuolo A."/>
            <person name="Stainier D."/>
            <person name="Suzuki M.M."/>
            <person name="Tassy O."/>
            <person name="Takatori N."/>
            <person name="Tokuoka M."/>
            <person name="Yagi K."/>
            <person name="Yoshizaki F."/>
            <person name="Wada S."/>
            <person name="Zhang C."/>
            <person name="Hyatt P.D."/>
            <person name="Larimer F."/>
            <person name="Detter C."/>
            <person name="Doggett N."/>
            <person name="Glavina T."/>
            <person name="Hawkins T."/>
            <person name="Richardson P."/>
            <person name="Lucas S."/>
            <person name="Kohara Y."/>
            <person name="Levine M."/>
            <person name="Satoh N."/>
            <person name="Rokhsar D.S."/>
        </authorList>
    </citation>
    <scope>NUCLEOTIDE SEQUENCE [LARGE SCALE GENOMIC DNA]</scope>
</reference>
<feature type="compositionally biased region" description="Basic residues" evidence="1">
    <location>
        <begin position="124"/>
        <end position="143"/>
    </location>
</feature>
<feature type="compositionally biased region" description="Polar residues" evidence="1">
    <location>
        <begin position="39"/>
        <end position="51"/>
    </location>
</feature>
<organism evidence="2 3">
    <name type="scientific">Ciona intestinalis</name>
    <name type="common">Transparent sea squirt</name>
    <name type="synonym">Ascidia intestinalis</name>
    <dbReference type="NCBI Taxonomy" id="7719"/>
    <lineage>
        <taxon>Eukaryota</taxon>
        <taxon>Metazoa</taxon>
        <taxon>Chordata</taxon>
        <taxon>Tunicata</taxon>
        <taxon>Ascidiacea</taxon>
        <taxon>Phlebobranchia</taxon>
        <taxon>Cionidae</taxon>
        <taxon>Ciona</taxon>
    </lineage>
</organism>
<dbReference type="HOGENOM" id="CLU_1357321_0_0_1"/>
<feature type="compositionally biased region" description="Acidic residues" evidence="1">
    <location>
        <begin position="68"/>
        <end position="80"/>
    </location>
</feature>
<proteinExistence type="predicted"/>
<dbReference type="Ensembl" id="ENSCINT00000029409.2">
    <property type="protein sequence ID" value="ENSCINP00000029163.2"/>
    <property type="gene ID" value="ENSCING00000017078.2"/>
</dbReference>
<reference evidence="2" key="4">
    <citation type="submission" date="2025-09" db="UniProtKB">
        <authorList>
            <consortium name="Ensembl"/>
        </authorList>
    </citation>
    <scope>IDENTIFICATION</scope>
</reference>
<feature type="compositionally biased region" description="Basic and acidic residues" evidence="1">
    <location>
        <begin position="164"/>
        <end position="180"/>
    </location>
</feature>
<keyword evidence="3" id="KW-1185">Reference proteome</keyword>
<sequence length="202" mass="22672">MDDIGDSELLALRQAALATIGIKKSKVEGDELFNKLQPPKSSNLINLTPDPNTAAEEEIQNIICSNESNDDQDSNSEESGSDCSSSSSNSRRSSEEVSKTEEDDILNAIDQFLDGGNETSNKKLQNKNKTKKTIKQRKKKDKVKAREELQNKKKLDSTNPKCDGNIEEKDSFHREKKLESTMENNNIKPREENCSKYKQTGM</sequence>
<dbReference type="EMBL" id="EAAA01000923">
    <property type="status" value="NOT_ANNOTATED_CDS"/>
    <property type="molecule type" value="Genomic_DNA"/>
</dbReference>
<dbReference type="Proteomes" id="UP000008144">
    <property type="component" value="Chromosome 12"/>
</dbReference>